<dbReference type="PANTHER" id="PTHR43319">
    <property type="entry name" value="BETA-LACTAMASE-RELATED"/>
    <property type="match status" value="1"/>
</dbReference>
<sequence length="515" mass="58184">MSEKTYSDRASLPKQAIGKIIEYNKGDGFKLLNVHEVFVRALRRLSSFSGQRIFDLSRRTHRKRELGETTMKNFVRLNSISDIQKLQVTRWKLVVAVCVVAASWKWTPGIFAGPKQTFKVEGYVHPAFEEVKEVFRENLASGREKGASFSVYHQGKALVDIWGGLANPTTGALWQENTLSQAWSCTKGIAAFILAILVDRGLLDYNERVIKYWPEFGQNEKADITIGVLFSHQAGVVSLGRQISLLEYRDNWPEIERMLAAAKPEWVPGTHYMYHAYTFGMYADAIVRKVDLKHRNISQFFRDEIAEPYGIDYYIGLPFDQNHRSTKAEYTSMLRLFFSTVVFRPDRWLWFPEALMRSRFQDSVSVLDIYDDMSAMEDSELRSVGLSSMVGFGNARGLARLYDYIGNNGTVQGKRLVSEKQMGYLVKAATAGVPVIIAPDFDFTMGLIDATIHGHRIVGHNGYGGQSAFADVSNGFGVGYVTNFNSQFADTFDPRVLDLTQALYNGIAKYKSTKT</sequence>
<gene>
    <name evidence="2" type="ORF">RRG08_048804</name>
</gene>
<feature type="domain" description="Beta-lactamase-related" evidence="1">
    <location>
        <begin position="132"/>
        <end position="495"/>
    </location>
</feature>
<dbReference type="EMBL" id="JAWDGP010000586">
    <property type="protein sequence ID" value="KAK3799297.1"/>
    <property type="molecule type" value="Genomic_DNA"/>
</dbReference>
<keyword evidence="3" id="KW-1185">Reference proteome</keyword>
<proteinExistence type="predicted"/>
<evidence type="ECO:0000259" key="1">
    <source>
        <dbReference type="Pfam" id="PF00144"/>
    </source>
</evidence>
<dbReference type="Pfam" id="PF00144">
    <property type="entry name" value="Beta-lactamase"/>
    <property type="match status" value="1"/>
</dbReference>
<comment type="caution">
    <text evidence="2">The sequence shown here is derived from an EMBL/GenBank/DDBJ whole genome shotgun (WGS) entry which is preliminary data.</text>
</comment>
<reference evidence="2" key="1">
    <citation type="journal article" date="2023" name="G3 (Bethesda)">
        <title>A reference genome for the long-term kleptoplast-retaining sea slug Elysia crispata morphotype clarki.</title>
        <authorList>
            <person name="Eastman K.E."/>
            <person name="Pendleton A.L."/>
            <person name="Shaikh M.A."/>
            <person name="Suttiyut T."/>
            <person name="Ogas R."/>
            <person name="Tomko P."/>
            <person name="Gavelis G."/>
            <person name="Widhalm J.R."/>
            <person name="Wisecaver J.H."/>
        </authorList>
    </citation>
    <scope>NUCLEOTIDE SEQUENCE</scope>
    <source>
        <strain evidence="2">ECLA1</strain>
    </source>
</reference>
<dbReference type="Proteomes" id="UP001283361">
    <property type="component" value="Unassembled WGS sequence"/>
</dbReference>
<evidence type="ECO:0000313" key="2">
    <source>
        <dbReference type="EMBL" id="KAK3799297.1"/>
    </source>
</evidence>
<evidence type="ECO:0000313" key="3">
    <source>
        <dbReference type="Proteomes" id="UP001283361"/>
    </source>
</evidence>
<dbReference type="InterPro" id="IPR012338">
    <property type="entry name" value="Beta-lactam/transpept-like"/>
</dbReference>
<accession>A0AAE1B493</accession>
<dbReference type="Gene3D" id="3.40.710.10">
    <property type="entry name" value="DD-peptidase/beta-lactamase superfamily"/>
    <property type="match status" value="1"/>
</dbReference>
<dbReference type="InterPro" id="IPR052907">
    <property type="entry name" value="Beta-lactamase/esterase"/>
</dbReference>
<dbReference type="AlphaFoldDB" id="A0AAE1B493"/>
<protein>
    <recommendedName>
        <fullName evidence="1">Beta-lactamase-related domain-containing protein</fullName>
    </recommendedName>
</protein>
<name>A0AAE1B493_9GAST</name>
<dbReference type="InterPro" id="IPR001466">
    <property type="entry name" value="Beta-lactam-related"/>
</dbReference>
<organism evidence="2 3">
    <name type="scientific">Elysia crispata</name>
    <name type="common">lettuce slug</name>
    <dbReference type="NCBI Taxonomy" id="231223"/>
    <lineage>
        <taxon>Eukaryota</taxon>
        <taxon>Metazoa</taxon>
        <taxon>Spiralia</taxon>
        <taxon>Lophotrochozoa</taxon>
        <taxon>Mollusca</taxon>
        <taxon>Gastropoda</taxon>
        <taxon>Heterobranchia</taxon>
        <taxon>Euthyneura</taxon>
        <taxon>Panpulmonata</taxon>
        <taxon>Sacoglossa</taxon>
        <taxon>Placobranchoidea</taxon>
        <taxon>Plakobranchidae</taxon>
        <taxon>Elysia</taxon>
    </lineage>
</organism>
<dbReference type="PANTHER" id="PTHR43319:SF3">
    <property type="entry name" value="BETA-LACTAMASE-RELATED DOMAIN-CONTAINING PROTEIN"/>
    <property type="match status" value="1"/>
</dbReference>
<dbReference type="SUPFAM" id="SSF56601">
    <property type="entry name" value="beta-lactamase/transpeptidase-like"/>
    <property type="match status" value="1"/>
</dbReference>